<evidence type="ECO:0000313" key="1">
    <source>
        <dbReference type="EMBL" id="CAF4334747.1"/>
    </source>
</evidence>
<sequence length="13" mass="1649">MRCEARSQNYDFE</sequence>
<proteinExistence type="predicted"/>
<reference evidence="1" key="1">
    <citation type="submission" date="2021-02" db="EMBL/GenBank/DDBJ databases">
        <authorList>
            <person name="Nowell W R."/>
        </authorList>
    </citation>
    <scope>NUCLEOTIDE SEQUENCE</scope>
</reference>
<organism evidence="1 2">
    <name type="scientific">Adineta steineri</name>
    <dbReference type="NCBI Taxonomy" id="433720"/>
    <lineage>
        <taxon>Eukaryota</taxon>
        <taxon>Metazoa</taxon>
        <taxon>Spiralia</taxon>
        <taxon>Gnathifera</taxon>
        <taxon>Rotifera</taxon>
        <taxon>Eurotatoria</taxon>
        <taxon>Bdelloidea</taxon>
        <taxon>Adinetida</taxon>
        <taxon>Adinetidae</taxon>
        <taxon>Adineta</taxon>
    </lineage>
</organism>
<gene>
    <name evidence="1" type="ORF">OXD698_LOCUS47892</name>
</gene>
<name>A0A820K1U7_9BILA</name>
<dbReference type="EMBL" id="CAJOAZ010019283">
    <property type="protein sequence ID" value="CAF4334747.1"/>
    <property type="molecule type" value="Genomic_DNA"/>
</dbReference>
<feature type="non-terminal residue" evidence="1">
    <location>
        <position position="13"/>
    </location>
</feature>
<protein>
    <submittedName>
        <fullName evidence="1">Uncharacterized protein</fullName>
    </submittedName>
</protein>
<accession>A0A820K1U7</accession>
<dbReference type="Proteomes" id="UP000663844">
    <property type="component" value="Unassembled WGS sequence"/>
</dbReference>
<evidence type="ECO:0000313" key="2">
    <source>
        <dbReference type="Proteomes" id="UP000663844"/>
    </source>
</evidence>
<comment type="caution">
    <text evidence="1">The sequence shown here is derived from an EMBL/GenBank/DDBJ whole genome shotgun (WGS) entry which is preliminary data.</text>
</comment>